<dbReference type="EMBL" id="PYAV01000003">
    <property type="protein sequence ID" value="PSL50551.1"/>
    <property type="molecule type" value="Genomic_DNA"/>
</dbReference>
<evidence type="ECO:0000313" key="1">
    <source>
        <dbReference type="EMBL" id="PSL50551.1"/>
    </source>
</evidence>
<keyword evidence="2" id="KW-1185">Reference proteome</keyword>
<accession>A0A2P8HWE8</accession>
<sequence>MIVNSWLNTFELIAQHDHGRLAGKLAQAWGDKDFLQDRQREAVIKAVYDHDKSWLPLDQQPRWDDEKQTFLSFYEYPLDEKLKAYKRGVTALEEENGYSAALVSLHYTSFLKGELPSPAAQFKSVEQRRQYRLAGNASLQAHLDLLQFCDDLSLYALLNIPGIDKAGEWPWFKHGFRQVFSFLQHQTIQAKWCNRWTIQLSPFPFSAPVDAHIDVLHVNREIASYSQEQALREAVPGQRRLRFCGSHSM</sequence>
<proteinExistence type="predicted"/>
<dbReference type="AlphaFoldDB" id="A0A2P8HWE8"/>
<dbReference type="RefSeq" id="WP_181315237.1">
    <property type="nucleotide sequence ID" value="NZ_PYAV01000003.1"/>
</dbReference>
<dbReference type="InterPro" id="IPR024992">
    <property type="entry name" value="DUF3891"/>
</dbReference>
<organism evidence="1 2">
    <name type="scientific">Salsuginibacillus halophilus</name>
    <dbReference type="NCBI Taxonomy" id="517424"/>
    <lineage>
        <taxon>Bacteria</taxon>
        <taxon>Bacillati</taxon>
        <taxon>Bacillota</taxon>
        <taxon>Bacilli</taxon>
        <taxon>Bacillales</taxon>
        <taxon>Bacillaceae</taxon>
        <taxon>Salsuginibacillus</taxon>
    </lineage>
</organism>
<gene>
    <name evidence="1" type="ORF">B0H94_103163</name>
</gene>
<dbReference type="Pfam" id="PF13030">
    <property type="entry name" value="DUF3891"/>
    <property type="match status" value="1"/>
</dbReference>
<reference evidence="1 2" key="1">
    <citation type="submission" date="2018-03" db="EMBL/GenBank/DDBJ databases">
        <title>Genomic Encyclopedia of Type Strains, Phase III (KMG-III): the genomes of soil and plant-associated and newly described type strains.</title>
        <authorList>
            <person name="Whitman W."/>
        </authorList>
    </citation>
    <scope>NUCLEOTIDE SEQUENCE [LARGE SCALE GENOMIC DNA]</scope>
    <source>
        <strain evidence="1 2">CGMCC 1.07653</strain>
    </source>
</reference>
<name>A0A2P8HWE8_9BACI</name>
<comment type="caution">
    <text evidence="1">The sequence shown here is derived from an EMBL/GenBank/DDBJ whole genome shotgun (WGS) entry which is preliminary data.</text>
</comment>
<dbReference type="Proteomes" id="UP000242310">
    <property type="component" value="Unassembled WGS sequence"/>
</dbReference>
<evidence type="ECO:0000313" key="2">
    <source>
        <dbReference type="Proteomes" id="UP000242310"/>
    </source>
</evidence>
<protein>
    <submittedName>
        <fullName evidence="1">Uncharacterized protein DUF3891</fullName>
    </submittedName>
</protein>